<dbReference type="EMBL" id="JAERRI010000024">
    <property type="protein sequence ID" value="MBL1094015.1"/>
    <property type="molecule type" value="Genomic_DNA"/>
</dbReference>
<comment type="caution">
    <text evidence="1">The sequence shown here is derived from an EMBL/GenBank/DDBJ whole genome shotgun (WGS) entry which is preliminary data.</text>
</comment>
<sequence length="280" mass="29740">MAPPATGPVQTITKAGQIALPTDAYIITPAEVKLIVKAQDVVRGQCMRKLGFTPKPSVLLGVDEAATARKTRSFLYGYFDTAKAGAEGYERVQSGDIPQRASISSAEQTALTGVDPVTHKPATRLGGKPLPAGGCSGKAIDTLNNAGLWFDDASLPAGGPRIPRSDPRLAAAYASWSACMKGKGFDYPDPLAAIGDPKWVTHRSPGTPPTRAEIATARADIACKLAKNTVGKLVTVQIAYDKQYLKADAAQLASHKRRIDDLVRKASRITHTRKSRHGES</sequence>
<dbReference type="RefSeq" id="WP_201810255.1">
    <property type="nucleotide sequence ID" value="NZ_JAERRI010000024.1"/>
</dbReference>
<proteinExistence type="predicted"/>
<dbReference type="Proteomes" id="UP000629371">
    <property type="component" value="Unassembled WGS sequence"/>
</dbReference>
<organism evidence="1 2">
    <name type="scientific">Streptomyces siderophoricus</name>
    <dbReference type="NCBI Taxonomy" id="2802281"/>
    <lineage>
        <taxon>Bacteria</taxon>
        <taxon>Bacillati</taxon>
        <taxon>Actinomycetota</taxon>
        <taxon>Actinomycetes</taxon>
        <taxon>Kitasatosporales</taxon>
        <taxon>Streptomycetaceae</taxon>
        <taxon>Streptomyces</taxon>
    </lineage>
</organism>
<accession>A0ABS1N240</accession>
<evidence type="ECO:0000313" key="2">
    <source>
        <dbReference type="Proteomes" id="UP000629371"/>
    </source>
</evidence>
<keyword evidence="2" id="KW-1185">Reference proteome</keyword>
<evidence type="ECO:0000313" key="1">
    <source>
        <dbReference type="EMBL" id="MBL1094015.1"/>
    </source>
</evidence>
<protein>
    <submittedName>
        <fullName evidence="1">Uncharacterized protein</fullName>
    </submittedName>
</protein>
<reference evidence="1 2" key="1">
    <citation type="submission" date="2021-01" db="EMBL/GenBank/DDBJ databases">
        <title>WGS of actinomycetes isolated from Thailand.</title>
        <authorList>
            <person name="Thawai C."/>
        </authorList>
    </citation>
    <scope>NUCLEOTIDE SEQUENCE [LARGE SCALE GENOMIC DNA]</scope>
    <source>
        <strain evidence="1 2">CH9-7</strain>
    </source>
</reference>
<name>A0ABS1N240_9ACTN</name>
<gene>
    <name evidence="1" type="ORF">JK360_32675</name>
</gene>